<sequence>MSEQQAKKQNTDQEGGIQASVSLDNDDVTAQQNCKPPAQTKTQADGAGGEAEVLSFVKLLGFESVAGFKDKLGEIDNNKREISELKGRLNKIAGTFKPATSYALMETAVHGMIEDTIGGGQ</sequence>
<dbReference type="Proteomes" id="UP001153069">
    <property type="component" value="Unassembled WGS sequence"/>
</dbReference>
<feature type="compositionally biased region" description="Basic and acidic residues" evidence="1">
    <location>
        <begin position="1"/>
        <end position="11"/>
    </location>
</feature>
<feature type="region of interest" description="Disordered" evidence="1">
    <location>
        <begin position="1"/>
        <end position="47"/>
    </location>
</feature>
<feature type="compositionally biased region" description="Polar residues" evidence="1">
    <location>
        <begin position="19"/>
        <end position="43"/>
    </location>
</feature>
<accession>A0A9N8F3R5</accession>
<gene>
    <name evidence="2" type="ORF">SEMRO_3272_G346100.1</name>
</gene>
<comment type="caution">
    <text evidence="2">The sequence shown here is derived from an EMBL/GenBank/DDBJ whole genome shotgun (WGS) entry which is preliminary data.</text>
</comment>
<evidence type="ECO:0000256" key="1">
    <source>
        <dbReference type="SAM" id="MobiDB-lite"/>
    </source>
</evidence>
<keyword evidence="3" id="KW-1185">Reference proteome</keyword>
<dbReference type="AlphaFoldDB" id="A0A9N8F3R5"/>
<evidence type="ECO:0000313" key="3">
    <source>
        <dbReference type="Proteomes" id="UP001153069"/>
    </source>
</evidence>
<reference evidence="2" key="1">
    <citation type="submission" date="2020-06" db="EMBL/GenBank/DDBJ databases">
        <authorList>
            <consortium name="Plant Systems Biology data submission"/>
        </authorList>
    </citation>
    <scope>NUCLEOTIDE SEQUENCE</scope>
    <source>
        <strain evidence="2">D6</strain>
    </source>
</reference>
<dbReference type="EMBL" id="CAICTM010003270">
    <property type="protein sequence ID" value="CAB9531139.1"/>
    <property type="molecule type" value="Genomic_DNA"/>
</dbReference>
<proteinExistence type="predicted"/>
<protein>
    <submittedName>
        <fullName evidence="2">Uncharacterized protein</fullName>
    </submittedName>
</protein>
<evidence type="ECO:0000313" key="2">
    <source>
        <dbReference type="EMBL" id="CAB9531139.1"/>
    </source>
</evidence>
<organism evidence="2 3">
    <name type="scientific">Seminavis robusta</name>
    <dbReference type="NCBI Taxonomy" id="568900"/>
    <lineage>
        <taxon>Eukaryota</taxon>
        <taxon>Sar</taxon>
        <taxon>Stramenopiles</taxon>
        <taxon>Ochrophyta</taxon>
        <taxon>Bacillariophyta</taxon>
        <taxon>Bacillariophyceae</taxon>
        <taxon>Bacillariophycidae</taxon>
        <taxon>Naviculales</taxon>
        <taxon>Naviculaceae</taxon>
        <taxon>Seminavis</taxon>
    </lineage>
</organism>
<name>A0A9N8F3R5_9STRA</name>